<evidence type="ECO:0000256" key="9">
    <source>
        <dbReference type="ARBA" id="ARBA00022723"/>
    </source>
</evidence>
<dbReference type="PANTHER" id="PTHR12389:SF0">
    <property type="entry name" value="E3 UBIQUITIN-PROTEIN LIGASE LISTERIN"/>
    <property type="match status" value="1"/>
</dbReference>
<keyword evidence="8 15" id="KW-0808">Transferase</keyword>
<dbReference type="GO" id="GO:0043023">
    <property type="term" value="F:ribosomal large subunit binding"/>
    <property type="evidence" value="ECO:0007669"/>
    <property type="project" value="TreeGrafter"/>
</dbReference>
<proteinExistence type="inferred from homology"/>
<dbReference type="InterPro" id="IPR054477">
    <property type="entry name" value="LTN1_E3_ligase_6th"/>
</dbReference>
<evidence type="ECO:0000256" key="4">
    <source>
        <dbReference type="ARBA" id="ARBA00007997"/>
    </source>
</evidence>
<keyword evidence="7" id="KW-0963">Cytoplasm</keyword>
<dbReference type="PANTHER" id="PTHR12389">
    <property type="entry name" value="ZINC FINGER PROTEIN 294"/>
    <property type="match status" value="1"/>
</dbReference>
<dbReference type="PROSITE" id="PS50089">
    <property type="entry name" value="ZF_RING_2"/>
    <property type="match status" value="1"/>
</dbReference>
<dbReference type="InterPro" id="IPR011016">
    <property type="entry name" value="Znf_RING-CH"/>
</dbReference>
<keyword evidence="19" id="KW-1185">Reference proteome</keyword>
<organism evidence="18 19">
    <name type="scientific">Tetracentron sinense</name>
    <name type="common">Spur-leaf</name>
    <dbReference type="NCBI Taxonomy" id="13715"/>
    <lineage>
        <taxon>Eukaryota</taxon>
        <taxon>Viridiplantae</taxon>
        <taxon>Streptophyta</taxon>
        <taxon>Embryophyta</taxon>
        <taxon>Tracheophyta</taxon>
        <taxon>Spermatophyta</taxon>
        <taxon>Magnoliopsida</taxon>
        <taxon>Trochodendrales</taxon>
        <taxon>Trochodendraceae</taxon>
        <taxon>Tetracentron</taxon>
    </lineage>
</organism>
<gene>
    <name evidence="18" type="ORF">HHK36_016074</name>
</gene>
<evidence type="ECO:0000256" key="15">
    <source>
        <dbReference type="RuleBase" id="RU367090"/>
    </source>
</evidence>
<evidence type="ECO:0000256" key="12">
    <source>
        <dbReference type="ARBA" id="ARBA00022786"/>
    </source>
</evidence>
<dbReference type="InterPro" id="IPR011989">
    <property type="entry name" value="ARM-like"/>
</dbReference>
<evidence type="ECO:0000256" key="6">
    <source>
        <dbReference type="ARBA" id="ARBA00017157"/>
    </source>
</evidence>
<keyword evidence="12 15" id="KW-0833">Ubl conjugation pathway</keyword>
<evidence type="ECO:0000256" key="2">
    <source>
        <dbReference type="ARBA" id="ARBA00004514"/>
    </source>
</evidence>
<feature type="compositionally biased region" description="Low complexity" evidence="16">
    <location>
        <begin position="15"/>
        <end position="27"/>
    </location>
</feature>
<dbReference type="EC" id="2.3.2.27" evidence="5 15"/>
<comment type="subunit">
    <text evidence="15">Component of the ribosome quality control complex (RQC).</text>
</comment>
<evidence type="ECO:0000256" key="13">
    <source>
        <dbReference type="ARBA" id="ARBA00022833"/>
    </source>
</evidence>
<dbReference type="OrthoDB" id="6108at2759"/>
<dbReference type="CDD" id="cd16491">
    <property type="entry name" value="RING-CH-C4HC3_LTN1"/>
    <property type="match status" value="1"/>
</dbReference>
<dbReference type="Proteomes" id="UP000655225">
    <property type="component" value="Unassembled WGS sequence"/>
</dbReference>
<feature type="compositionally biased region" description="Basic and acidic residues" evidence="16">
    <location>
        <begin position="1"/>
        <end position="10"/>
    </location>
</feature>
<dbReference type="InterPro" id="IPR016024">
    <property type="entry name" value="ARM-type_fold"/>
</dbReference>
<dbReference type="GO" id="GO:0005829">
    <property type="term" value="C:cytosol"/>
    <property type="evidence" value="ECO:0007669"/>
    <property type="project" value="UniProtKB-SubCell"/>
</dbReference>
<evidence type="ECO:0000259" key="17">
    <source>
        <dbReference type="PROSITE" id="PS50089"/>
    </source>
</evidence>
<dbReference type="UniPathway" id="UPA00143"/>
<keyword evidence="9 15" id="KW-0479">Metal-binding</keyword>
<accession>A0A834YZH2</accession>
<evidence type="ECO:0000256" key="16">
    <source>
        <dbReference type="SAM" id="MobiDB-lite"/>
    </source>
</evidence>
<comment type="catalytic activity">
    <reaction evidence="1 15">
        <text>S-ubiquitinyl-[E2 ubiquitin-conjugating enzyme]-L-cysteine + [acceptor protein]-L-lysine = [E2 ubiquitin-conjugating enzyme]-L-cysteine + N(6)-ubiquitinyl-[acceptor protein]-L-lysine.</text>
        <dbReference type="EC" id="2.3.2.27"/>
    </reaction>
</comment>
<dbReference type="GO" id="GO:1990112">
    <property type="term" value="C:RQC complex"/>
    <property type="evidence" value="ECO:0007669"/>
    <property type="project" value="UniProtKB-UniRule"/>
</dbReference>
<dbReference type="InterPro" id="IPR013083">
    <property type="entry name" value="Znf_RING/FYVE/PHD"/>
</dbReference>
<dbReference type="Pfam" id="PF23009">
    <property type="entry name" value="UBC_like"/>
    <property type="match status" value="1"/>
</dbReference>
<dbReference type="Pfam" id="PF22958">
    <property type="entry name" value="Ltn1_1st"/>
    <property type="match status" value="1"/>
</dbReference>
<dbReference type="Gene3D" id="3.30.40.10">
    <property type="entry name" value="Zinc/RING finger domain, C3HC4 (zinc finger)"/>
    <property type="match status" value="1"/>
</dbReference>
<dbReference type="GO" id="GO:0016567">
    <property type="term" value="P:protein ubiquitination"/>
    <property type="evidence" value="ECO:0007669"/>
    <property type="project" value="UniProtKB-UniPathway"/>
</dbReference>
<evidence type="ECO:0000256" key="5">
    <source>
        <dbReference type="ARBA" id="ARBA00012483"/>
    </source>
</evidence>
<dbReference type="SUPFAM" id="SSF48371">
    <property type="entry name" value="ARM repeat"/>
    <property type="match status" value="1"/>
</dbReference>
<evidence type="ECO:0000256" key="3">
    <source>
        <dbReference type="ARBA" id="ARBA00004906"/>
    </source>
</evidence>
<dbReference type="Pfam" id="PF13639">
    <property type="entry name" value="zf-RING_2"/>
    <property type="match status" value="1"/>
</dbReference>
<dbReference type="InterPro" id="IPR039795">
    <property type="entry name" value="LTN1/Rkr1"/>
</dbReference>
<dbReference type="SMART" id="SM00744">
    <property type="entry name" value="RINGv"/>
    <property type="match status" value="1"/>
</dbReference>
<reference evidence="18 19" key="1">
    <citation type="submission" date="2020-04" db="EMBL/GenBank/DDBJ databases">
        <title>Plant Genome Project.</title>
        <authorList>
            <person name="Zhang R.-G."/>
        </authorList>
    </citation>
    <scope>NUCLEOTIDE SEQUENCE [LARGE SCALE GENOMIC DNA]</scope>
    <source>
        <strain evidence="18">YNK0</strain>
        <tissue evidence="18">Leaf</tissue>
    </source>
</reference>
<evidence type="ECO:0000313" key="18">
    <source>
        <dbReference type="EMBL" id="KAF8397167.1"/>
    </source>
</evidence>
<dbReference type="InterPro" id="IPR039804">
    <property type="entry name" value="RING-CH-C4HC3_LTN1"/>
</dbReference>
<name>A0A834YZH2_TETSI</name>
<dbReference type="Pfam" id="PF22999">
    <property type="entry name" value="LTN1_E3_ligase_6th"/>
    <property type="match status" value="1"/>
</dbReference>
<dbReference type="GO" id="GO:0072344">
    <property type="term" value="P:rescue of stalled ribosome"/>
    <property type="evidence" value="ECO:0007669"/>
    <property type="project" value="UniProtKB-UniRule"/>
</dbReference>
<feature type="domain" description="RING-type" evidence="17">
    <location>
        <begin position="1916"/>
        <end position="1963"/>
    </location>
</feature>
<evidence type="ECO:0000256" key="14">
    <source>
        <dbReference type="PROSITE-ProRule" id="PRU00175"/>
    </source>
</evidence>
<keyword evidence="13 15" id="KW-0862">Zinc</keyword>
<comment type="pathway">
    <text evidence="3 15">Protein modification; protein ubiquitination.</text>
</comment>
<dbReference type="SUPFAM" id="SSF57850">
    <property type="entry name" value="RING/U-box"/>
    <property type="match status" value="1"/>
</dbReference>
<dbReference type="EMBL" id="JABCRI010000011">
    <property type="protein sequence ID" value="KAF8397167.1"/>
    <property type="molecule type" value="Genomic_DNA"/>
</dbReference>
<dbReference type="InterPro" id="IPR054476">
    <property type="entry name" value="Ltn1_N"/>
</dbReference>
<dbReference type="InterPro" id="IPR054478">
    <property type="entry name" value="LTN1_UBC"/>
</dbReference>
<keyword evidence="11 14" id="KW-0863">Zinc-finger</keyword>
<comment type="function">
    <text evidence="15">E3 ubiquitin-protein ligase. Component of the ribosome quality control complex (RQC), a ribosome-associated complex that mediates ubiquitination and extraction of incompletely synthesized nascent chains for proteasomal degradation.</text>
</comment>
<dbReference type="GO" id="GO:0061630">
    <property type="term" value="F:ubiquitin protein ligase activity"/>
    <property type="evidence" value="ECO:0007669"/>
    <property type="project" value="UniProtKB-UniRule"/>
</dbReference>
<protein>
    <recommendedName>
        <fullName evidence="6 15">E3 ubiquitin-protein ligase listerin</fullName>
        <ecNumber evidence="5 15">2.3.2.27</ecNumber>
    </recommendedName>
    <alternativeName>
        <fullName evidence="15">RING-type E3 ubiquitin transferase listerin</fullName>
    </alternativeName>
</protein>
<comment type="subcellular location">
    <subcellularLocation>
        <location evidence="2">Cytoplasm</location>
        <location evidence="2">Cytosol</location>
    </subcellularLocation>
</comment>
<evidence type="ECO:0000256" key="10">
    <source>
        <dbReference type="ARBA" id="ARBA00022737"/>
    </source>
</evidence>
<feature type="region of interest" description="Disordered" evidence="16">
    <location>
        <begin position="1"/>
        <end position="28"/>
    </location>
</feature>
<comment type="caution">
    <text evidence="18">The sequence shown here is derived from an EMBL/GenBank/DDBJ whole genome shotgun (WGS) entry which is preliminary data.</text>
</comment>
<comment type="similarity">
    <text evidence="4 15">Belongs to the LTN1 family.</text>
</comment>
<dbReference type="GO" id="GO:1990116">
    <property type="term" value="P:ribosome-associated ubiquitin-dependent protein catabolic process"/>
    <property type="evidence" value="ECO:0007669"/>
    <property type="project" value="UniProtKB-UniRule"/>
</dbReference>
<dbReference type="Gene3D" id="1.25.10.10">
    <property type="entry name" value="Leucine-rich Repeat Variant"/>
    <property type="match status" value="1"/>
</dbReference>
<sequence length="1966" mass="220882">MGREKGEGARSKNRPSSSSLAASLLPSGTATVGFGGYVGSSRLDSSFPSEDANPFSDVDGEVAQHLKRLGRKDPTTKKIIDLFAIGDLVTKLPAAAEKPSNTLSFQLKALTSLSVLFKQKSGEDIVQIIPQWAFEYKRLLQDYNREVRRATHDTMTNLAITVGRGLAPHLKSLMGPWWLSQFDPVSEVSQAAKRSLQAAFSAQEKRLDALILCTSEIFLYLEENLKLTPQAMSDKAAPLDELEEMHLRVISSSLLALATLLDILFGMQFQRPGFENVTAEPKNASKARANAMSFAEKMFSTHKYFLEFHNSSRPAVRSATYTLLRSFSEHVPHAYNEENMKTLSSAILGAFQEKDPACHSSMWDLILLFSKRFPNGWTLINIQKTVLNRFWIFLRNGCYGSQQVSYPILVLFLDNIPPKAIAGDHFFLQFFQNLWAGRNPSHTSAADRQAFFLAFNECFLWVVHNASRYCTSVDAINHFEVSLVDNILVKILWHDYLLSIRPKDQDGVISGKSRALSEDYIQPLQERTTETLKIKYPMSYVQNLGKCIIEILSGISLKEHDLLSCFCARFQEDCLEMFQQAENLQRPSEHLERVMQFLLLLEQHAVQKGETWPLVYLAGPMVAKSFPLIRTLDSPDAVRLLTVTVSIFGPRKIVPHLFVRHEGHFDSHLSDDGDDKFDAEHFLQNLKENFIPWCFHGNNHSTSARLDLLLALIDDEFFAEQWCSIITFTTKLEEHSESEFDSLDFDRIDVLAMLMEKVRGEISKRKVGAKFNQQGSHLEHWYHKVLDSAAVSVARSSPPFQAPQARFLRAVLGGSTDDGQTSFLSRDAMFLIFEEVLKKFIPLFLESSFTWVRDASSLILSSGANLSVTRCESHSNTVEMVQFALDVLDGSFFCLRTFDEDCWMVPCILAAIFIIDWECSMISQVENQEENSMMSDSIVDGKSGEEPNTKLDFSESVHSFRCKISKQFWKSLGIHNLKRLKNILIQSIRSAVFKTDTLSTCKVASLCCQWMLEVLELLCRDQYDEQSLLDQLLGEGELWPLWVMPAFSAGKRSAILKVENTSINIHPSGHHQFVAFIDKLISELGISRVIAGTVSKTPPSLSEETENMLAISQSSYSRAWLAAEILCTWKWQGGSASGSFLPLLSEYAGLQNSSPGESLLDSIFSILLEGALVHGASGASSFFSVWAASDDEMERIGEPFLRALVSFLVTLTIKDGIWGKDKALVLFELLVDKLFIGATVSMNCLRILPFVMNVLIQPLRYRSTGFSESSKDTQLDSFEENQIHDTIENWFERTFSFPPLFSWQTGQGSEEWFQLIISCYPLSAIGGIGALKLALRRDISHLEKTLLLELFQKQRRDISNASASANQLPVVKMLLSKLTAISVGYCWKEFDEDDWEFVLSQLQGWIESAVVMMEEITENVDEAVMNISTSDNLEVTVKKLEQVVWVLDSQPMNIARNALYVFSLLCGIIELQEAEGTDTLISLKTEKWNPIKDQILEGVLRLFFATSVAEAIASSCCHDASSIIASTRLAHPHFWELVTSSVVNSSHHVRNRAVKSVELWGLSKGPISSLYAILFSLNPIPSLQFAAYIILSTEPISHLAITKEETAYCLEEDITGEQEFNHSLRLDSSSEENFHLREEISFMIEKLPSELLEMDLLAQHRVNVFIAMALLLSHLQSLPSSSPTRERLIQCIQDSANSTILDCLFQHIPLKLGMTQNLKKKDVELPAGVSEAAAAATRAITTGSVMFSVESLWPVGTEQMASLAGAVYGLMLRVLPAYVRSWFAGLRDRSTSYVIESFTKSWCSPPLLTDELSQIKKAGFADENFLVSVSKSAYEVVATYKKEETGMDLVIRLPASYPLRPVDVDCTRSLGISEVKQRKWLLSLTAFVRNQNGALAEAIRIWKSNFDKEFEGVEECPICYSIIHTTNHSLPRLACKTCKHKFHSACLYKWFSTSHKSNCPLCQSPF</sequence>
<evidence type="ECO:0000256" key="7">
    <source>
        <dbReference type="ARBA" id="ARBA00022490"/>
    </source>
</evidence>
<evidence type="ECO:0000256" key="11">
    <source>
        <dbReference type="ARBA" id="ARBA00022771"/>
    </source>
</evidence>
<dbReference type="InterPro" id="IPR001841">
    <property type="entry name" value="Znf_RING"/>
</dbReference>
<dbReference type="FunFam" id="3.30.40.10:FF:000038">
    <property type="entry name" value="E3 ubiquitin-protein ligase listerin"/>
    <property type="match status" value="1"/>
</dbReference>
<dbReference type="OMA" id="EAIHTWK"/>
<evidence type="ECO:0000256" key="8">
    <source>
        <dbReference type="ARBA" id="ARBA00022679"/>
    </source>
</evidence>
<dbReference type="GO" id="GO:0008270">
    <property type="term" value="F:zinc ion binding"/>
    <property type="evidence" value="ECO:0007669"/>
    <property type="project" value="UniProtKB-KW"/>
</dbReference>
<keyword evidence="10" id="KW-0677">Repeat</keyword>
<dbReference type="SMART" id="SM00184">
    <property type="entry name" value="RING"/>
    <property type="match status" value="1"/>
</dbReference>
<evidence type="ECO:0000256" key="1">
    <source>
        <dbReference type="ARBA" id="ARBA00000900"/>
    </source>
</evidence>
<evidence type="ECO:0000313" key="19">
    <source>
        <dbReference type="Proteomes" id="UP000655225"/>
    </source>
</evidence>